<evidence type="ECO:0000313" key="3">
    <source>
        <dbReference type="RefSeq" id="XP_055359457.1"/>
    </source>
</evidence>
<dbReference type="Proteomes" id="UP000515150">
    <property type="component" value="Chromosome 16"/>
</dbReference>
<feature type="region of interest" description="Disordered" evidence="1">
    <location>
        <begin position="1"/>
        <end position="21"/>
    </location>
</feature>
<organism evidence="2 4">
    <name type="scientific">Betta splendens</name>
    <name type="common">Siamese fighting fish</name>
    <dbReference type="NCBI Taxonomy" id="158456"/>
    <lineage>
        <taxon>Eukaryota</taxon>
        <taxon>Metazoa</taxon>
        <taxon>Chordata</taxon>
        <taxon>Craniata</taxon>
        <taxon>Vertebrata</taxon>
        <taxon>Euteleostomi</taxon>
        <taxon>Actinopterygii</taxon>
        <taxon>Neopterygii</taxon>
        <taxon>Teleostei</taxon>
        <taxon>Neoteleostei</taxon>
        <taxon>Acanthomorphata</taxon>
        <taxon>Anabantaria</taxon>
        <taxon>Anabantiformes</taxon>
        <taxon>Anabantoidei</taxon>
        <taxon>Osphronemidae</taxon>
        <taxon>Betta</taxon>
    </lineage>
</organism>
<feature type="compositionally biased region" description="Low complexity" evidence="1">
    <location>
        <begin position="178"/>
        <end position="191"/>
    </location>
</feature>
<sequence length="312" mass="34537">MGVTDEFRAADDNSESEDNDYHHYLPGEMLHTDYELETRLLTWPEAVPFREWHVRGTKQPTMSADGVLPVPVNLEGKARTLNVEGQKAEKRHEPVEILPSHSEKLPACTDEMTREPSSGGPSCSGWKENSAVANTEDEVISEDRGNNFPNVRRVSIEHSQNAPDVSRQEGETLPVQLSKSESSSTPKISQSFSDRSQNEEYLVNEPFEEVSRDRTSEGLAGKASEGGAASPVIMGEGESDTNPRRSQRHRNQPDRLRYGQLGNPLLPIVQSLFQGLNLALADAPQSPSYADVSHVLSRLRHGHMGVMGHTHL</sequence>
<name>A0A9W2XC20_BETSP</name>
<proteinExistence type="predicted"/>
<reference evidence="3 4" key="1">
    <citation type="submission" date="2025-04" db="UniProtKB">
        <authorList>
            <consortium name="RefSeq"/>
        </authorList>
    </citation>
    <scope>IDENTIFICATION</scope>
</reference>
<feature type="compositionally biased region" description="Basic and acidic residues" evidence="1">
    <location>
        <begin position="1"/>
        <end position="11"/>
    </location>
</feature>
<dbReference type="KEGG" id="bspl:129603226"/>
<evidence type="ECO:0000313" key="2">
    <source>
        <dbReference type="Proteomes" id="UP000515150"/>
    </source>
</evidence>
<evidence type="ECO:0000256" key="1">
    <source>
        <dbReference type="SAM" id="MobiDB-lite"/>
    </source>
</evidence>
<dbReference type="AlphaFoldDB" id="A0A9W2XC20"/>
<protein>
    <submittedName>
        <fullName evidence="3 4">Uncharacterized protein LOC129603226</fullName>
    </submittedName>
</protein>
<evidence type="ECO:0000313" key="4">
    <source>
        <dbReference type="RefSeq" id="XP_055359458.1"/>
    </source>
</evidence>
<gene>
    <name evidence="3 4" type="primary">LOC129603226</name>
</gene>
<accession>A0A9W2XC20</accession>
<feature type="region of interest" description="Disordered" evidence="1">
    <location>
        <begin position="110"/>
        <end position="256"/>
    </location>
</feature>
<dbReference type="GeneID" id="129603226"/>
<keyword evidence="2" id="KW-1185">Reference proteome</keyword>
<dbReference type="RefSeq" id="XP_055359457.1">
    <property type="nucleotide sequence ID" value="XM_055503482.1"/>
</dbReference>
<dbReference type="RefSeq" id="XP_055359458.1">
    <property type="nucleotide sequence ID" value="XM_055503483.1"/>
</dbReference>
<dbReference type="OrthoDB" id="8961154at2759"/>